<feature type="transmembrane region" description="Helical" evidence="1">
    <location>
        <begin position="350"/>
        <end position="370"/>
    </location>
</feature>
<feature type="transmembrane region" description="Helical" evidence="1">
    <location>
        <begin position="66"/>
        <end position="83"/>
    </location>
</feature>
<feature type="transmembrane region" description="Helical" evidence="1">
    <location>
        <begin position="234"/>
        <end position="251"/>
    </location>
</feature>
<dbReference type="InterPro" id="IPR010266">
    <property type="entry name" value="NnrS"/>
</dbReference>
<dbReference type="AlphaFoldDB" id="A0A2W5U139"/>
<gene>
    <name evidence="2" type="ORF">DI536_02930</name>
</gene>
<evidence type="ECO:0000313" key="3">
    <source>
        <dbReference type="Proteomes" id="UP000249061"/>
    </source>
</evidence>
<comment type="caution">
    <text evidence="2">The sequence shown here is derived from an EMBL/GenBank/DDBJ whole genome shotgun (WGS) entry which is preliminary data.</text>
</comment>
<feature type="transmembrane region" description="Helical" evidence="1">
    <location>
        <begin position="148"/>
        <end position="166"/>
    </location>
</feature>
<feature type="transmembrane region" description="Helical" evidence="1">
    <location>
        <begin position="263"/>
        <end position="282"/>
    </location>
</feature>
<feature type="transmembrane region" description="Helical" evidence="1">
    <location>
        <begin position="209"/>
        <end position="228"/>
    </location>
</feature>
<evidence type="ECO:0000256" key="1">
    <source>
        <dbReference type="SAM" id="Phobius"/>
    </source>
</evidence>
<keyword evidence="1" id="KW-0472">Membrane</keyword>
<proteinExistence type="predicted"/>
<feature type="transmembrane region" description="Helical" evidence="1">
    <location>
        <begin position="319"/>
        <end position="338"/>
    </location>
</feature>
<keyword evidence="1" id="KW-1133">Transmembrane helix</keyword>
<feature type="transmembrane region" description="Helical" evidence="1">
    <location>
        <begin position="20"/>
        <end position="46"/>
    </location>
</feature>
<dbReference type="Pfam" id="PF05940">
    <property type="entry name" value="NnrS"/>
    <property type="match status" value="1"/>
</dbReference>
<keyword evidence="1" id="KW-0812">Transmembrane</keyword>
<name>A0A2W5U139_9BACT</name>
<protein>
    <submittedName>
        <fullName evidence="2">NnrS family protein</fullName>
    </submittedName>
</protein>
<reference evidence="2 3" key="1">
    <citation type="submission" date="2017-08" db="EMBL/GenBank/DDBJ databases">
        <title>Infants hospitalized years apart are colonized by the same room-sourced microbial strains.</title>
        <authorList>
            <person name="Brooks B."/>
            <person name="Olm M.R."/>
            <person name="Firek B.A."/>
            <person name="Baker R."/>
            <person name="Thomas B.C."/>
            <person name="Morowitz M.J."/>
            <person name="Banfield J.F."/>
        </authorList>
    </citation>
    <scope>NUCLEOTIDE SEQUENCE [LARGE SCALE GENOMIC DNA]</scope>
    <source>
        <strain evidence="2">S2_003_000_R2_14</strain>
    </source>
</reference>
<dbReference type="EMBL" id="QFQP01000002">
    <property type="protein sequence ID" value="PZR17295.1"/>
    <property type="molecule type" value="Genomic_DNA"/>
</dbReference>
<sequence>MRALVHAKASTWSWRGHPLWLVGFRPFFLLACVAGATLPLLWVAIYAGVLPPPPGLSALQWHAHEMFYGFGFAVLGGFLLTASKNWVKARGHFGRTLQVLVALWLLERVSVWWLGAGPHAFVFPVALAVAVTWTLVRGRAQDSYRDNGLFILALSAFVVARGLLLSREHFEAGRELSLALFRLAFVVMLERTIPPFMRGAFQIDVRRVFALDTAVKVLAVALVPAVWLPSPLRVAIEVAFVAVFAARMLLWRPLRALTRVEVGVMYGGALCLALQVALRALGGAWVGSAPLHIFSFGTMGLIIPAMLTRIAQGHTGRPIQFGVGEHVALGLMALAGLARVVGPQVAPSQYQAWLVVAALGWAACLGITLVRIAPMLWSARVDGREH</sequence>
<accession>A0A2W5U139</accession>
<organism evidence="2 3">
    <name type="scientific">Archangium gephyra</name>
    <dbReference type="NCBI Taxonomy" id="48"/>
    <lineage>
        <taxon>Bacteria</taxon>
        <taxon>Pseudomonadati</taxon>
        <taxon>Myxococcota</taxon>
        <taxon>Myxococcia</taxon>
        <taxon>Myxococcales</taxon>
        <taxon>Cystobacterineae</taxon>
        <taxon>Archangiaceae</taxon>
        <taxon>Archangium</taxon>
    </lineage>
</organism>
<feature type="transmembrane region" description="Helical" evidence="1">
    <location>
        <begin position="120"/>
        <end position="136"/>
    </location>
</feature>
<evidence type="ECO:0000313" key="2">
    <source>
        <dbReference type="EMBL" id="PZR17295.1"/>
    </source>
</evidence>
<feature type="transmembrane region" description="Helical" evidence="1">
    <location>
        <begin position="288"/>
        <end position="307"/>
    </location>
</feature>
<dbReference type="Proteomes" id="UP000249061">
    <property type="component" value="Unassembled WGS sequence"/>
</dbReference>